<dbReference type="SMART" id="SM00388">
    <property type="entry name" value="HisKA"/>
    <property type="match status" value="1"/>
</dbReference>
<dbReference type="GO" id="GO:0005886">
    <property type="term" value="C:plasma membrane"/>
    <property type="evidence" value="ECO:0007669"/>
    <property type="project" value="UniProtKB-SubCell"/>
</dbReference>
<feature type="transmembrane region" description="Helical" evidence="14">
    <location>
        <begin position="133"/>
        <end position="155"/>
    </location>
</feature>
<evidence type="ECO:0000256" key="5">
    <source>
        <dbReference type="ARBA" id="ARBA00022553"/>
    </source>
</evidence>
<dbReference type="InterPro" id="IPR003661">
    <property type="entry name" value="HisK_dim/P_dom"/>
</dbReference>
<evidence type="ECO:0000256" key="4">
    <source>
        <dbReference type="ARBA" id="ARBA00022475"/>
    </source>
</evidence>
<dbReference type="Gene3D" id="3.30.565.10">
    <property type="entry name" value="Histidine kinase-like ATPase, C-terminal domain"/>
    <property type="match status" value="1"/>
</dbReference>
<keyword evidence="6" id="KW-0808">Transferase</keyword>
<dbReference type="Proteomes" id="UP000036061">
    <property type="component" value="Chromosome"/>
</dbReference>
<keyword evidence="7 14" id="KW-0812">Transmembrane</keyword>
<dbReference type="EMBL" id="CP030117">
    <property type="protein sequence ID" value="AWX57643.1"/>
    <property type="molecule type" value="Genomic_DNA"/>
</dbReference>
<evidence type="ECO:0000256" key="9">
    <source>
        <dbReference type="ARBA" id="ARBA00022777"/>
    </source>
</evidence>
<evidence type="ECO:0000256" key="1">
    <source>
        <dbReference type="ARBA" id="ARBA00000085"/>
    </source>
</evidence>
<comment type="subcellular location">
    <subcellularLocation>
        <location evidence="2">Cell membrane</location>
        <topology evidence="2">Multi-pass membrane protein</topology>
    </subcellularLocation>
</comment>
<dbReference type="InterPro" id="IPR005467">
    <property type="entry name" value="His_kinase_dom"/>
</dbReference>
<evidence type="ECO:0000256" key="6">
    <source>
        <dbReference type="ARBA" id="ARBA00022679"/>
    </source>
</evidence>
<feature type="domain" description="Histidine kinase" evidence="15">
    <location>
        <begin position="218"/>
        <end position="422"/>
    </location>
</feature>
<keyword evidence="8" id="KW-0547">Nucleotide-binding</keyword>
<dbReference type="PRINTS" id="PR00344">
    <property type="entry name" value="BCTRLSENSOR"/>
</dbReference>
<dbReference type="GO" id="GO:0000155">
    <property type="term" value="F:phosphorelay sensor kinase activity"/>
    <property type="evidence" value="ECO:0007669"/>
    <property type="project" value="InterPro"/>
</dbReference>
<dbReference type="InterPro" id="IPR003594">
    <property type="entry name" value="HATPase_dom"/>
</dbReference>
<keyword evidence="5" id="KW-0597">Phosphoprotein</keyword>
<dbReference type="Pfam" id="PF00512">
    <property type="entry name" value="HisKA"/>
    <property type="match status" value="1"/>
</dbReference>
<keyword evidence="10" id="KW-0067">ATP-binding</keyword>
<dbReference type="AlphaFoldDB" id="A0A2Z4MMK8"/>
<proteinExistence type="predicted"/>
<organism evidence="16 17">
    <name type="scientific">Brevibacillus brevis</name>
    <name type="common">Bacillus brevis</name>
    <dbReference type="NCBI Taxonomy" id="1393"/>
    <lineage>
        <taxon>Bacteria</taxon>
        <taxon>Bacillati</taxon>
        <taxon>Bacillota</taxon>
        <taxon>Bacilli</taxon>
        <taxon>Bacillales</taxon>
        <taxon>Paenibacillaceae</taxon>
        <taxon>Brevibacillus</taxon>
    </lineage>
</organism>
<feature type="transmembrane region" description="Helical" evidence="14">
    <location>
        <begin position="38"/>
        <end position="57"/>
    </location>
</feature>
<evidence type="ECO:0000256" key="14">
    <source>
        <dbReference type="SAM" id="Phobius"/>
    </source>
</evidence>
<evidence type="ECO:0000256" key="10">
    <source>
        <dbReference type="ARBA" id="ARBA00022840"/>
    </source>
</evidence>
<evidence type="ECO:0000256" key="13">
    <source>
        <dbReference type="ARBA" id="ARBA00023136"/>
    </source>
</evidence>
<evidence type="ECO:0000256" key="12">
    <source>
        <dbReference type="ARBA" id="ARBA00023012"/>
    </source>
</evidence>
<dbReference type="GO" id="GO:0071555">
    <property type="term" value="P:cell wall organization"/>
    <property type="evidence" value="ECO:0007669"/>
    <property type="project" value="InterPro"/>
</dbReference>
<dbReference type="PANTHER" id="PTHR43065:SF46">
    <property type="entry name" value="C4-DICARBOXYLATE TRANSPORT SENSOR PROTEIN DCTB"/>
    <property type="match status" value="1"/>
</dbReference>
<dbReference type="InterPro" id="IPR036890">
    <property type="entry name" value="HATPase_C_sf"/>
</dbReference>
<dbReference type="InterPro" id="IPR004358">
    <property type="entry name" value="Sig_transdc_His_kin-like_C"/>
</dbReference>
<evidence type="ECO:0000313" key="16">
    <source>
        <dbReference type="EMBL" id="AWX57643.1"/>
    </source>
</evidence>
<evidence type="ECO:0000313" key="17">
    <source>
        <dbReference type="Proteomes" id="UP000036061"/>
    </source>
</evidence>
<dbReference type="SUPFAM" id="SSF47384">
    <property type="entry name" value="Homodimeric domain of signal transducing histidine kinase"/>
    <property type="match status" value="1"/>
</dbReference>
<dbReference type="Gene3D" id="1.10.287.130">
    <property type="match status" value="1"/>
</dbReference>
<feature type="transmembrane region" description="Helical" evidence="14">
    <location>
        <begin position="103"/>
        <end position="121"/>
    </location>
</feature>
<protein>
    <recommendedName>
        <fullName evidence="3">histidine kinase</fullName>
        <ecNumber evidence="3">2.7.13.3</ecNumber>
    </recommendedName>
</protein>
<dbReference type="Pfam" id="PF02518">
    <property type="entry name" value="HATPase_c"/>
    <property type="match status" value="1"/>
</dbReference>
<gene>
    <name evidence="16" type="ORF">AB432_022530</name>
</gene>
<dbReference type="GO" id="GO:0005524">
    <property type="term" value="F:ATP binding"/>
    <property type="evidence" value="ECO:0007669"/>
    <property type="project" value="UniProtKB-KW"/>
</dbReference>
<evidence type="ECO:0000256" key="11">
    <source>
        <dbReference type="ARBA" id="ARBA00022989"/>
    </source>
</evidence>
<dbReference type="EC" id="2.7.13.3" evidence="3"/>
<dbReference type="RefSeq" id="WP_048034179.1">
    <property type="nucleotide sequence ID" value="NZ_CP030117.1"/>
</dbReference>
<feature type="transmembrane region" description="Helical" evidence="14">
    <location>
        <begin position="175"/>
        <end position="193"/>
    </location>
</feature>
<keyword evidence="4" id="KW-1003">Cell membrane</keyword>
<comment type="catalytic activity">
    <reaction evidence="1">
        <text>ATP + protein L-histidine = ADP + protein N-phospho-L-histidine.</text>
        <dbReference type="EC" id="2.7.13.3"/>
    </reaction>
</comment>
<keyword evidence="13 14" id="KW-0472">Membrane</keyword>
<dbReference type="Pfam" id="PF07694">
    <property type="entry name" value="5TM-5TMR_LYT"/>
    <property type="match status" value="1"/>
</dbReference>
<dbReference type="SMART" id="SM00387">
    <property type="entry name" value="HATPase_c"/>
    <property type="match status" value="1"/>
</dbReference>
<evidence type="ECO:0000256" key="7">
    <source>
        <dbReference type="ARBA" id="ARBA00022692"/>
    </source>
</evidence>
<name>A0A2Z4MMK8_BREBE</name>
<evidence type="ECO:0000256" key="3">
    <source>
        <dbReference type="ARBA" id="ARBA00012438"/>
    </source>
</evidence>
<dbReference type="PROSITE" id="PS50109">
    <property type="entry name" value="HIS_KIN"/>
    <property type="match status" value="1"/>
</dbReference>
<sequence length="442" mass="48952">MLIIKDILLQLLFVIVPVLLYRNVWLGRSTSNKMSVKSSMVIVCSSISVIFAMSFPVQLSNGMEYDLRSIPIIITILYAGYIPGILTILVMFVVRIVLGGDGVLITILGAMVYAIIPFLLVTRWYGYSLRKKLAVVLLIGCLKQLSIIGGGMVVLIWKGFSLSIINDYLEPLVEIGYLALIVQGGAVYFIEFIRESHIIRKQVERSEKLNLISELAASVAHEVRNPLTVVRGFVQLLREETNPKNIEYIRLVLNELDRAEFIISDYLNLAKPHSETLERLEIAHTVKEVTAIMSSYSVMNRVEIACETEPGLFVESNAVKLKQALMNLMKNGIESMGQGGVLHVTVQAAGNYHEISIKDEGEGMTPEQIEQIGLPFYSTKEKGTGLGLMVTCRIIEAMQGTIHFQSEHGHGTQVTIQLPAVYTTEKGGEHGQRTRGVGATLS</sequence>
<keyword evidence="11 14" id="KW-1133">Transmembrane helix</keyword>
<reference evidence="16 17" key="1">
    <citation type="journal article" date="2015" name="Genome Announc.">
        <title>Draft Genome Sequence of Brevibacillus brevis DZQ7, a Plant Growth-Promoting Rhizobacterium with Broad-Spectrum Antimicrobial Activity.</title>
        <authorList>
            <person name="Hou Q."/>
            <person name="Wang C."/>
            <person name="Hou X."/>
            <person name="Xia Z."/>
            <person name="Ye J."/>
            <person name="Liu K."/>
            <person name="Liu H."/>
            <person name="Wang J."/>
            <person name="Guo H."/>
            <person name="Yu X."/>
            <person name="Yang Y."/>
            <person name="Du B."/>
            <person name="Ding Y."/>
        </authorList>
    </citation>
    <scope>NUCLEOTIDE SEQUENCE [LARGE SCALE GENOMIC DNA]</scope>
    <source>
        <strain evidence="16 17">DZQ7</strain>
    </source>
</reference>
<feature type="transmembrane region" description="Helical" evidence="14">
    <location>
        <begin position="69"/>
        <end position="97"/>
    </location>
</feature>
<feature type="transmembrane region" description="Helical" evidence="14">
    <location>
        <begin position="7"/>
        <end position="26"/>
    </location>
</feature>
<dbReference type="InterPro" id="IPR011620">
    <property type="entry name" value="Sig_transdc_His_kinase_LytS_TM"/>
</dbReference>
<dbReference type="CDD" id="cd00082">
    <property type="entry name" value="HisKA"/>
    <property type="match status" value="1"/>
</dbReference>
<dbReference type="SUPFAM" id="SSF55874">
    <property type="entry name" value="ATPase domain of HSP90 chaperone/DNA topoisomerase II/histidine kinase"/>
    <property type="match status" value="1"/>
</dbReference>
<evidence type="ECO:0000256" key="8">
    <source>
        <dbReference type="ARBA" id="ARBA00022741"/>
    </source>
</evidence>
<evidence type="ECO:0000256" key="2">
    <source>
        <dbReference type="ARBA" id="ARBA00004651"/>
    </source>
</evidence>
<dbReference type="InterPro" id="IPR036097">
    <property type="entry name" value="HisK_dim/P_sf"/>
</dbReference>
<evidence type="ECO:0000259" key="15">
    <source>
        <dbReference type="PROSITE" id="PS50109"/>
    </source>
</evidence>
<accession>A0A2Z4MMK8</accession>
<dbReference type="PANTHER" id="PTHR43065">
    <property type="entry name" value="SENSOR HISTIDINE KINASE"/>
    <property type="match status" value="1"/>
</dbReference>
<keyword evidence="12" id="KW-0902">Two-component regulatory system</keyword>
<keyword evidence="9 16" id="KW-0418">Kinase</keyword>